<dbReference type="InterPro" id="IPR027417">
    <property type="entry name" value="P-loop_NTPase"/>
</dbReference>
<dbReference type="SMART" id="SM00382">
    <property type="entry name" value="AAA"/>
    <property type="match status" value="1"/>
</dbReference>
<reference evidence="5" key="1">
    <citation type="journal article" date="2019" name="Int. J. Syst. Evol. Microbiol.">
        <title>The Global Catalogue of Microorganisms (GCM) 10K type strain sequencing project: providing services to taxonomists for standard genome sequencing and annotation.</title>
        <authorList>
            <consortium name="The Broad Institute Genomics Platform"/>
            <consortium name="The Broad Institute Genome Sequencing Center for Infectious Disease"/>
            <person name="Wu L."/>
            <person name="Ma J."/>
        </authorList>
    </citation>
    <scope>NUCLEOTIDE SEQUENCE [LARGE SCALE GENOMIC DNA]</scope>
    <source>
        <strain evidence="5">KCTC 12907</strain>
    </source>
</reference>
<dbReference type="RefSeq" id="WP_378047704.1">
    <property type="nucleotide sequence ID" value="NZ_JBHMDN010000015.1"/>
</dbReference>
<gene>
    <name evidence="4" type="ORF">ACFQMJ_22100</name>
</gene>
<protein>
    <submittedName>
        <fullName evidence="4">Cell division ATP-binding protein FtsE</fullName>
    </submittedName>
</protein>
<dbReference type="GO" id="GO:0005524">
    <property type="term" value="F:ATP binding"/>
    <property type="evidence" value="ECO:0007669"/>
    <property type="project" value="UniProtKB-KW"/>
</dbReference>
<organism evidence="4 5">
    <name type="scientific">Cohnella cellulosilytica</name>
    <dbReference type="NCBI Taxonomy" id="986710"/>
    <lineage>
        <taxon>Bacteria</taxon>
        <taxon>Bacillati</taxon>
        <taxon>Bacillota</taxon>
        <taxon>Bacilli</taxon>
        <taxon>Bacillales</taxon>
        <taxon>Paenibacillaceae</taxon>
        <taxon>Cohnella</taxon>
    </lineage>
</organism>
<feature type="domain" description="ABC transporter" evidence="3">
    <location>
        <begin position="2"/>
        <end position="215"/>
    </location>
</feature>
<keyword evidence="1" id="KW-0547">Nucleotide-binding</keyword>
<dbReference type="InterPro" id="IPR017871">
    <property type="entry name" value="ABC_transporter-like_CS"/>
</dbReference>
<dbReference type="PROSITE" id="PS50893">
    <property type="entry name" value="ABC_TRANSPORTER_2"/>
    <property type="match status" value="1"/>
</dbReference>
<keyword evidence="4" id="KW-0132">Cell division</keyword>
<evidence type="ECO:0000259" key="3">
    <source>
        <dbReference type="PROSITE" id="PS50893"/>
    </source>
</evidence>
<dbReference type="Pfam" id="PF00005">
    <property type="entry name" value="ABC_tran"/>
    <property type="match status" value="1"/>
</dbReference>
<dbReference type="PANTHER" id="PTHR24220:SF659">
    <property type="entry name" value="TRANSPORTER, PUTATIVE-RELATED"/>
    <property type="match status" value="1"/>
</dbReference>
<dbReference type="Gene3D" id="3.40.50.300">
    <property type="entry name" value="P-loop containing nucleotide triphosphate hydrolases"/>
    <property type="match status" value="1"/>
</dbReference>
<dbReference type="InterPro" id="IPR003439">
    <property type="entry name" value="ABC_transporter-like_ATP-bd"/>
</dbReference>
<keyword evidence="5" id="KW-1185">Reference proteome</keyword>
<dbReference type="GO" id="GO:0051301">
    <property type="term" value="P:cell division"/>
    <property type="evidence" value="ECO:0007669"/>
    <property type="project" value="UniProtKB-KW"/>
</dbReference>
<keyword evidence="2 4" id="KW-0067">ATP-binding</keyword>
<dbReference type="InterPro" id="IPR015854">
    <property type="entry name" value="ABC_transpr_LolD-like"/>
</dbReference>
<dbReference type="PANTHER" id="PTHR24220">
    <property type="entry name" value="IMPORT ATP-BINDING PROTEIN"/>
    <property type="match status" value="1"/>
</dbReference>
<proteinExistence type="predicted"/>
<dbReference type="SUPFAM" id="SSF52540">
    <property type="entry name" value="P-loop containing nucleoside triphosphate hydrolases"/>
    <property type="match status" value="1"/>
</dbReference>
<name>A0ABW2FDC7_9BACL</name>
<comment type="caution">
    <text evidence="4">The sequence shown here is derived from an EMBL/GenBank/DDBJ whole genome shotgun (WGS) entry which is preliminary data.</text>
</comment>
<evidence type="ECO:0000256" key="1">
    <source>
        <dbReference type="ARBA" id="ARBA00022741"/>
    </source>
</evidence>
<dbReference type="Proteomes" id="UP001596378">
    <property type="component" value="Unassembled WGS sequence"/>
</dbReference>
<evidence type="ECO:0000313" key="5">
    <source>
        <dbReference type="Proteomes" id="UP001596378"/>
    </source>
</evidence>
<accession>A0ABW2FDC7</accession>
<dbReference type="PROSITE" id="PS00211">
    <property type="entry name" value="ABC_TRANSPORTER_1"/>
    <property type="match status" value="1"/>
</dbReference>
<evidence type="ECO:0000313" key="4">
    <source>
        <dbReference type="EMBL" id="MFC7151238.1"/>
    </source>
</evidence>
<keyword evidence="4" id="KW-0131">Cell cycle</keyword>
<evidence type="ECO:0000256" key="2">
    <source>
        <dbReference type="ARBA" id="ARBA00022840"/>
    </source>
</evidence>
<sequence>MIRLTGVTVRYGRRTVLDEADFHLPEGGVAYVTGRSGAGKSTLIKLITRETSAVGGEVRVAGRPLDEWKKHHLRRRIGILFQAYELLERKTVRENIALAAQVRGLYGADTERHMRRLLARVGLEGREREYPGELSGGEQQRVAVVRALMGQPKLVLADEPTGNLDGETAGEVMGLLHELQREEGLTMLIVSHDRELMARFPAACWEVADGKVRSG</sequence>
<dbReference type="EMBL" id="JBHTAI010000015">
    <property type="protein sequence ID" value="MFC7151238.1"/>
    <property type="molecule type" value="Genomic_DNA"/>
</dbReference>
<dbReference type="InterPro" id="IPR003593">
    <property type="entry name" value="AAA+_ATPase"/>
</dbReference>